<dbReference type="GO" id="GO:0140359">
    <property type="term" value="F:ABC-type transporter activity"/>
    <property type="evidence" value="ECO:0007669"/>
    <property type="project" value="InterPro"/>
</dbReference>
<feature type="transmembrane region" description="Helical" evidence="5">
    <location>
        <begin position="20"/>
        <end position="41"/>
    </location>
</feature>
<evidence type="ECO:0000256" key="1">
    <source>
        <dbReference type="ARBA" id="ARBA00004141"/>
    </source>
</evidence>
<feature type="transmembrane region" description="Helical" evidence="5">
    <location>
        <begin position="137"/>
        <end position="159"/>
    </location>
</feature>
<evidence type="ECO:0000256" key="2">
    <source>
        <dbReference type="ARBA" id="ARBA00022692"/>
    </source>
</evidence>
<feature type="transmembrane region" description="Helical" evidence="5">
    <location>
        <begin position="98"/>
        <end position="125"/>
    </location>
</feature>
<dbReference type="PROSITE" id="PS51012">
    <property type="entry name" value="ABC_TM2"/>
    <property type="match status" value="1"/>
</dbReference>
<comment type="caution">
    <text evidence="7">The sequence shown here is derived from an EMBL/GenBank/DDBJ whole genome shotgun (WGS) entry which is preliminary data.</text>
</comment>
<evidence type="ECO:0000256" key="5">
    <source>
        <dbReference type="SAM" id="Phobius"/>
    </source>
</evidence>
<evidence type="ECO:0000256" key="3">
    <source>
        <dbReference type="ARBA" id="ARBA00022989"/>
    </source>
</evidence>
<sequence length="253" mass="27642">MGVLNVLRLVYRNIVVNTDPGSILILVGLPAMYLVFFGFGYQSLISNESHSYLLFLAPGIMSFQAVIAGTVGGSMLWADRMWGMLAQLLVGPITRLEYLLGILFTTLLFGLAGAYVMLLASFALIGSISLSAQGVALITFSIILGSLLFGSLMLLIAALVKSNNAYNSVQVLLLFVINFASTVFYPYGKSLPLAIRALFVVNPLTYIANTVRDGFNSHITLYDLYEVGLILFVTLFLLWLSKRAYERALLALT</sequence>
<dbReference type="InterPro" id="IPR000412">
    <property type="entry name" value="ABC_2_transport"/>
</dbReference>
<dbReference type="InterPro" id="IPR047817">
    <property type="entry name" value="ABC2_TM_bact-type"/>
</dbReference>
<dbReference type="GO" id="GO:0043190">
    <property type="term" value="C:ATP-binding cassette (ABC) transporter complex"/>
    <property type="evidence" value="ECO:0007669"/>
    <property type="project" value="InterPro"/>
</dbReference>
<dbReference type="PIRSF" id="PIRSF006648">
    <property type="entry name" value="DrrB"/>
    <property type="match status" value="1"/>
</dbReference>
<dbReference type="PANTHER" id="PTHR43229:SF2">
    <property type="entry name" value="NODULATION PROTEIN J"/>
    <property type="match status" value="1"/>
</dbReference>
<evidence type="ECO:0000259" key="6">
    <source>
        <dbReference type="PROSITE" id="PS51012"/>
    </source>
</evidence>
<proteinExistence type="predicted"/>
<gene>
    <name evidence="7" type="ORF">B9Q01_03390</name>
</gene>
<protein>
    <recommendedName>
        <fullName evidence="6">ABC transmembrane type-2 domain-containing protein</fullName>
    </recommendedName>
</protein>
<feature type="domain" description="ABC transmembrane type-2" evidence="6">
    <location>
        <begin position="21"/>
        <end position="248"/>
    </location>
</feature>
<feature type="transmembrane region" description="Helical" evidence="5">
    <location>
        <begin position="53"/>
        <end position="78"/>
    </location>
</feature>
<evidence type="ECO:0000256" key="4">
    <source>
        <dbReference type="ARBA" id="ARBA00023136"/>
    </source>
</evidence>
<accession>A0A2R6ABU8</accession>
<evidence type="ECO:0000313" key="8">
    <source>
        <dbReference type="Proteomes" id="UP000240880"/>
    </source>
</evidence>
<dbReference type="PANTHER" id="PTHR43229">
    <property type="entry name" value="NODULATION PROTEIN J"/>
    <property type="match status" value="1"/>
</dbReference>
<dbReference type="Proteomes" id="UP000240880">
    <property type="component" value="Unassembled WGS sequence"/>
</dbReference>
<name>A0A2R6ABU8_9ARCH</name>
<reference evidence="7 8" key="1">
    <citation type="submission" date="2017-04" db="EMBL/GenBank/DDBJ databases">
        <title>Novel microbial lineages endemic to geothermal iron-oxide mats fill important gaps in the evolutionary history of Archaea.</title>
        <authorList>
            <person name="Jay Z.J."/>
            <person name="Beam J.P."/>
            <person name="Dlakic M."/>
            <person name="Rusch D.B."/>
            <person name="Kozubal M.A."/>
            <person name="Inskeep W.P."/>
        </authorList>
    </citation>
    <scope>NUCLEOTIDE SEQUENCE [LARGE SCALE GENOMIC DNA]</scope>
    <source>
        <strain evidence="7">OSP_D</strain>
    </source>
</reference>
<comment type="subcellular location">
    <subcellularLocation>
        <location evidence="1">Membrane</location>
        <topology evidence="1">Multi-pass membrane protein</topology>
    </subcellularLocation>
</comment>
<organism evidence="7 8">
    <name type="scientific">Candidatus Marsarchaeota G1 archaeon OSP_D</name>
    <dbReference type="NCBI Taxonomy" id="1978155"/>
    <lineage>
        <taxon>Archaea</taxon>
        <taxon>Candidatus Marsarchaeota</taxon>
        <taxon>Candidatus Marsarchaeota group 1</taxon>
    </lineage>
</organism>
<dbReference type="Pfam" id="PF01061">
    <property type="entry name" value="ABC2_membrane"/>
    <property type="match status" value="1"/>
</dbReference>
<keyword evidence="4 5" id="KW-0472">Membrane</keyword>
<evidence type="ECO:0000313" key="7">
    <source>
        <dbReference type="EMBL" id="PSN83818.1"/>
    </source>
</evidence>
<dbReference type="AlphaFoldDB" id="A0A2R6ABU8"/>
<feature type="transmembrane region" description="Helical" evidence="5">
    <location>
        <begin position="165"/>
        <end position="186"/>
    </location>
</feature>
<dbReference type="EMBL" id="NEXC01000014">
    <property type="protein sequence ID" value="PSN83818.1"/>
    <property type="molecule type" value="Genomic_DNA"/>
</dbReference>
<keyword evidence="3 5" id="KW-1133">Transmembrane helix</keyword>
<keyword evidence="2 5" id="KW-0812">Transmembrane</keyword>
<dbReference type="InterPro" id="IPR013525">
    <property type="entry name" value="ABC2_TM"/>
</dbReference>
<feature type="transmembrane region" description="Helical" evidence="5">
    <location>
        <begin position="221"/>
        <end position="240"/>
    </location>
</feature>
<dbReference type="InterPro" id="IPR051784">
    <property type="entry name" value="Nod_factor_ABC_transporter"/>
</dbReference>